<protein>
    <recommendedName>
        <fullName evidence="1">SDH C-terminal domain-containing protein</fullName>
    </recommendedName>
</protein>
<name>A0A9X6S2E1_9LACO</name>
<dbReference type="InterPro" id="IPR022893">
    <property type="entry name" value="Shikimate_DH_fam"/>
</dbReference>
<dbReference type="AlphaFoldDB" id="A0A9X6S2E1"/>
<dbReference type="Proteomes" id="UP000218139">
    <property type="component" value="Unassembled WGS sequence"/>
</dbReference>
<dbReference type="InterPro" id="IPR036291">
    <property type="entry name" value="NAD(P)-bd_dom_sf"/>
</dbReference>
<dbReference type="PANTHER" id="PTHR21089">
    <property type="entry name" value="SHIKIMATE DEHYDROGENASE"/>
    <property type="match status" value="1"/>
</dbReference>
<gene>
    <name evidence="2" type="ORF">A8C52_03315</name>
</gene>
<dbReference type="GO" id="GO:0019632">
    <property type="term" value="P:shikimate metabolic process"/>
    <property type="evidence" value="ECO:0007669"/>
    <property type="project" value="TreeGrafter"/>
</dbReference>
<dbReference type="GO" id="GO:0009423">
    <property type="term" value="P:chorismate biosynthetic process"/>
    <property type="evidence" value="ECO:0007669"/>
    <property type="project" value="TreeGrafter"/>
</dbReference>
<dbReference type="GO" id="GO:0004764">
    <property type="term" value="F:shikimate 3-dehydrogenase (NADP+) activity"/>
    <property type="evidence" value="ECO:0007669"/>
    <property type="project" value="InterPro"/>
</dbReference>
<dbReference type="Pfam" id="PF18317">
    <property type="entry name" value="SDH_C"/>
    <property type="match status" value="1"/>
</dbReference>
<dbReference type="PANTHER" id="PTHR21089:SF1">
    <property type="entry name" value="BIFUNCTIONAL 3-DEHYDROQUINATE DEHYDRATASE_SHIKIMATE DEHYDROGENASE, CHLOROPLASTIC"/>
    <property type="match status" value="1"/>
</dbReference>
<evidence type="ECO:0000313" key="2">
    <source>
        <dbReference type="EMBL" id="PAY43251.1"/>
    </source>
</evidence>
<accession>A0A9X6S2E1</accession>
<reference evidence="2 3" key="1">
    <citation type="submission" date="2016-05" db="EMBL/GenBank/DDBJ databases">
        <authorList>
            <person name="Lee J.-Y."/>
            <person name="Kim E.B."/>
            <person name="Choi Y.-J."/>
        </authorList>
    </citation>
    <scope>NUCLEOTIDE SEQUENCE [LARGE SCALE GENOMIC DNA]</scope>
    <source>
        <strain evidence="2 3">KLA006</strain>
    </source>
</reference>
<evidence type="ECO:0000313" key="3">
    <source>
        <dbReference type="Proteomes" id="UP000218139"/>
    </source>
</evidence>
<dbReference type="SUPFAM" id="SSF51735">
    <property type="entry name" value="NAD(P)-binding Rossmann-fold domains"/>
    <property type="match status" value="1"/>
</dbReference>
<proteinExistence type="predicted"/>
<dbReference type="Gene3D" id="3.40.50.720">
    <property type="entry name" value="NAD(P)-binding Rossmann-like Domain"/>
    <property type="match status" value="1"/>
</dbReference>
<comment type="caution">
    <text evidence="2">The sequence shown here is derived from an EMBL/GenBank/DDBJ whole genome shotgun (WGS) entry which is preliminary data.</text>
</comment>
<dbReference type="InterPro" id="IPR041121">
    <property type="entry name" value="SDH_C"/>
</dbReference>
<feature type="domain" description="SDH C-terminal" evidence="1">
    <location>
        <begin position="30"/>
        <end position="59"/>
    </location>
</feature>
<sequence>MIVFDTVYAPRETKLMKVAKEAGVDHVLNGLGMMLEQGAEAFKLWTGEDMPVDYIRELLFSEDN</sequence>
<evidence type="ECO:0000259" key="1">
    <source>
        <dbReference type="Pfam" id="PF18317"/>
    </source>
</evidence>
<dbReference type="EMBL" id="LXZO01000156">
    <property type="protein sequence ID" value="PAY43251.1"/>
    <property type="molecule type" value="Genomic_DNA"/>
</dbReference>
<organism evidence="2 3">
    <name type="scientific">Ligilactobacillus salivarius</name>
    <dbReference type="NCBI Taxonomy" id="1624"/>
    <lineage>
        <taxon>Bacteria</taxon>
        <taxon>Bacillati</taxon>
        <taxon>Bacillota</taxon>
        <taxon>Bacilli</taxon>
        <taxon>Lactobacillales</taxon>
        <taxon>Lactobacillaceae</taxon>
        <taxon>Ligilactobacillus</taxon>
    </lineage>
</organism>